<dbReference type="InterPro" id="IPR000873">
    <property type="entry name" value="AMP-dep_synth/lig_dom"/>
</dbReference>
<evidence type="ECO:0000256" key="8">
    <source>
        <dbReference type="ARBA" id="ARBA00023268"/>
    </source>
</evidence>
<dbReference type="GO" id="GO:0005829">
    <property type="term" value="C:cytosol"/>
    <property type="evidence" value="ECO:0007669"/>
    <property type="project" value="TreeGrafter"/>
</dbReference>
<dbReference type="Gene3D" id="3.40.50.1820">
    <property type="entry name" value="alpha/beta hydrolase"/>
    <property type="match status" value="1"/>
</dbReference>
<evidence type="ECO:0000256" key="7">
    <source>
        <dbReference type="ARBA" id="ARBA00023194"/>
    </source>
</evidence>
<dbReference type="InterPro" id="IPR029058">
    <property type="entry name" value="AB_hydrolase_fold"/>
</dbReference>
<dbReference type="Pfam" id="PF00501">
    <property type="entry name" value="AMP-binding"/>
    <property type="match status" value="2"/>
</dbReference>
<dbReference type="CDD" id="cd19543">
    <property type="entry name" value="DCL_NRPS"/>
    <property type="match status" value="1"/>
</dbReference>
<dbReference type="eggNOG" id="COG1020">
    <property type="taxonomic scope" value="Bacteria"/>
</dbReference>
<dbReference type="EMBL" id="LQRA01000013">
    <property type="protein sequence ID" value="KZE83983.1"/>
    <property type="molecule type" value="Genomic_DNA"/>
</dbReference>
<dbReference type="PROSITE" id="PS00012">
    <property type="entry name" value="PHOSPHOPANTETHEINE"/>
    <property type="match status" value="2"/>
</dbReference>
<evidence type="ECO:0000256" key="5">
    <source>
        <dbReference type="ARBA" id="ARBA00022598"/>
    </source>
</evidence>
<keyword evidence="11" id="KW-1185">Reference proteome</keyword>
<dbReference type="Gene3D" id="3.30.559.10">
    <property type="entry name" value="Chloramphenicol acetyltransferase-like domain"/>
    <property type="match status" value="2"/>
</dbReference>
<dbReference type="Pfam" id="PF00550">
    <property type="entry name" value="PP-binding"/>
    <property type="match status" value="2"/>
</dbReference>
<evidence type="ECO:0000259" key="9">
    <source>
        <dbReference type="PROSITE" id="PS50075"/>
    </source>
</evidence>
<dbReference type="InterPro" id="IPR009081">
    <property type="entry name" value="PP-bd_ACP"/>
</dbReference>
<comment type="similarity">
    <text evidence="2">Belongs to the ATP-dependent AMP-binding enzyme family.</text>
</comment>
<dbReference type="Gene3D" id="2.30.38.10">
    <property type="entry name" value="Luciferase, Domain 3"/>
    <property type="match status" value="2"/>
</dbReference>
<dbReference type="SUPFAM" id="SSF52777">
    <property type="entry name" value="CoA-dependent acyltransferases"/>
    <property type="match status" value="5"/>
</dbReference>
<feature type="domain" description="Carrier" evidence="9">
    <location>
        <begin position="2298"/>
        <end position="2373"/>
    </location>
</feature>
<dbReference type="InterPro" id="IPR020845">
    <property type="entry name" value="AMP-binding_CS"/>
</dbReference>
<evidence type="ECO:0000256" key="3">
    <source>
        <dbReference type="ARBA" id="ARBA00022450"/>
    </source>
</evidence>
<accession>A0A161UC18</accession>
<dbReference type="STRING" id="1007103.GCA_000213315_06702"/>
<comment type="cofactor">
    <cofactor evidence="1">
        <name>pantetheine 4'-phosphate</name>
        <dbReference type="ChEBI" id="CHEBI:47942"/>
    </cofactor>
</comment>
<dbReference type="InterPro" id="IPR010060">
    <property type="entry name" value="NRPS_synth"/>
</dbReference>
<organism evidence="10 11">
    <name type="scientific">Paenibacillus elgii</name>
    <dbReference type="NCBI Taxonomy" id="189691"/>
    <lineage>
        <taxon>Bacteria</taxon>
        <taxon>Bacillati</taxon>
        <taxon>Bacillota</taxon>
        <taxon>Bacilli</taxon>
        <taxon>Bacillales</taxon>
        <taxon>Paenibacillaceae</taxon>
        <taxon>Paenibacillus</taxon>
    </lineage>
</organism>
<dbReference type="GO" id="GO:0043041">
    <property type="term" value="P:amino acid activation for nonribosomal peptide biosynthetic process"/>
    <property type="evidence" value="ECO:0007669"/>
    <property type="project" value="TreeGrafter"/>
</dbReference>
<evidence type="ECO:0000256" key="6">
    <source>
        <dbReference type="ARBA" id="ARBA00022737"/>
    </source>
</evidence>
<dbReference type="Proteomes" id="UP000076563">
    <property type="component" value="Unassembled WGS sequence"/>
</dbReference>
<evidence type="ECO:0000256" key="4">
    <source>
        <dbReference type="ARBA" id="ARBA00022553"/>
    </source>
</evidence>
<keyword evidence="5" id="KW-0436">Ligase</keyword>
<dbReference type="InterPro" id="IPR006162">
    <property type="entry name" value="Ppantetheine_attach_site"/>
</dbReference>
<dbReference type="Pfam" id="PF00668">
    <property type="entry name" value="Condensation"/>
    <property type="match status" value="3"/>
</dbReference>
<dbReference type="Pfam" id="PF00975">
    <property type="entry name" value="Thioesterase"/>
    <property type="match status" value="1"/>
</dbReference>
<dbReference type="PANTHER" id="PTHR45527:SF1">
    <property type="entry name" value="FATTY ACID SYNTHASE"/>
    <property type="match status" value="1"/>
</dbReference>
<protein>
    <submittedName>
        <fullName evidence="10">Non-ribosomal peptide synthetase</fullName>
    </submittedName>
</protein>
<feature type="domain" description="Carrier" evidence="9">
    <location>
        <begin position="772"/>
        <end position="846"/>
    </location>
</feature>
<evidence type="ECO:0000256" key="2">
    <source>
        <dbReference type="ARBA" id="ARBA00006432"/>
    </source>
</evidence>
<dbReference type="Gene3D" id="1.10.1200.10">
    <property type="entry name" value="ACP-like"/>
    <property type="match status" value="2"/>
</dbReference>
<dbReference type="SMART" id="SM00824">
    <property type="entry name" value="PKS_TE"/>
    <property type="match status" value="1"/>
</dbReference>
<keyword evidence="4" id="KW-0597">Phosphoprotein</keyword>
<dbReference type="InterPro" id="IPR023213">
    <property type="entry name" value="CAT-like_dom_sf"/>
</dbReference>
<evidence type="ECO:0000313" key="11">
    <source>
        <dbReference type="Proteomes" id="UP000076563"/>
    </source>
</evidence>
<keyword evidence="6" id="KW-0677">Repeat</keyword>
<dbReference type="FunFam" id="3.40.50.980:FF:000001">
    <property type="entry name" value="Non-ribosomal peptide synthetase"/>
    <property type="match status" value="2"/>
</dbReference>
<reference evidence="11" key="1">
    <citation type="submission" date="2016-01" db="EMBL/GenBank/DDBJ databases">
        <title>Draft genome of Chromobacterium sp. F49.</title>
        <authorList>
            <person name="Hong K.W."/>
        </authorList>
    </citation>
    <scope>NUCLEOTIDE SEQUENCE [LARGE SCALE GENOMIC DNA]</scope>
    <source>
        <strain evidence="11">M63</strain>
    </source>
</reference>
<dbReference type="SMART" id="SM00823">
    <property type="entry name" value="PKS_PP"/>
    <property type="match status" value="2"/>
</dbReference>
<keyword evidence="7" id="KW-0045">Antibiotic biosynthesis</keyword>
<sequence length="2624" mass="294602">MNGLQPNGVAKLNLLYEKEAVFWKGRLDTEDSLTVLPYSNSSNHFSENPHSCDRLLSSEVSQKIVSMAKGLPRAVFMILLAGVECLLAKYTNSETIIIGMPIVVKANQTRQPVSDIVLLKDHIGAESTFKSLLNQVKTSLNDAILHQDIPFQILDEHLRLKHDSEGLPVVHTLISFQELHGDETAGSVISDLHFQFFREQDAIGLKLVYNECRYTREFIVQIAGHLNRMLAGALLQPDLPVRHIDFLTESEKMRLLTGFNDTQADYPREKTIHGLFEEHAERTPEQTAVVCGESELTYKELNERANRLARMLRAEGVQPEQLVGLMVDRSLEMIIGILGILKAGGAYVPIDPEYPEERIGYILEDSGAKLLLTQSHLRERVSFAGKLVDLNDPQAYAEDGSNPGWPVQPKDLVYLIYTSGTTGLPKGTMITQQGLVNYIWWAKDVYVAGEKLDFPLYSSISFDLTVTSVFTPLITGNTIRIYDGEDKVALIQRIVEENEVDIVKLTPTHLSLIKEMKLPSGSRIRKFIVGGENLSTNLAKSIMEQFNGQVQIFNEYGPTETVVGCMIYLYDPVRDTRESVPIGVPAANVSIYLLDEQRNPVPPGVPGEMYIAGDGVARGYLNRLELTAEKFVDNPFEPGERMYRTGDLARWMPDGNIEYLGRIDHQVKIRGYRIELGEVEAQLMKTASVKEAVVIAREDKSGQKQLCAYFTADTELVPRELREAFAAELPGYMIPSYFVQLERMPLSPNGKIDRKALPAPEGSRQSEAAYVPPRTPIEQALVSVWETVLGTKPIGTLDSFFSLGGDSIKSIQVSSRMYQAGYRLEIKDIFKYPTAAELSLHVQPVSRTADQGEVEGSSGLTPIQHWFLGQATADPHHYNQAVMLYREEGFDETALRRTMRAIAEHHDALRMVFRRTDGGYNAWNRGVDEGELYSLQVYDFRERTDCAAAVEVKAGEIQGSIDLENGPLMKLGLFRCPVGDHLLIAIHHLVVDGVSWRILFEDIAAGYDQAVNGRAVRLPYKTDSFRTWTQHLADYAASPAMEKEREYWERATQADCKRLPLDQEQSRAQIRDSESIKVRWTREETELLQKSAHRAYNTEMNDLLLTALGTALHRWASLDRVAVNLEGHGREAIVRDNDITRTVGWFTSQYPVILEMEEGEVLSSRIKRTKENLRRIPNKGIGYGILRYLSGSESLALSGEPEISFNYLGQFDQDIQNNAMRLSPYSSGTSISEHALRCYVLEINGIIAGGELELTLSYSRGQYRKETMERLAGLLQRSLQEVIAHCAAQERPELTPSDVLLRGLTIGELEQLTAQTAHIGELENVYMLTPMQKGMLFHSLLDPRSEAYFEQMSFTLHGSLDIDAFRQSLDGLMRRHAVLRTNFYSGWKDQPLQIVSRRKTSELHYEDLRTMSEAEQSSYADDLKAKDKLRGFNLEQDALLRVTIFRTGEQSYRFLWSFHHIVMDGWCLALVSKEVFQAYFAALAGKQPELAAVSPYSRYMEWLDGQDAEEASGYWNRYLAGYDQPALLPQAGRTPHQAGEYAPRKLDCAVGKKLTRQIQQTAKQHQVTVNTLMQTAWGVLLQKYNRTTDVVFGSVVSGRPAEIPGIETMIGLFINTIPVRIQCEAEESFASAMRKVQDQALASQAYDTYPLYEIQTQGELKQGLIGHIMVFENYPMEQKMEEAGSGESSGFEISDVSWHEQTNYDFNLIVGPGEEMLLRFEFNASVYDQATVERIRGHLINVLEQITAHPQIRVSELNVLTQEEQTQIQVQFNDTKADYPCEKTIHALFEEQAERTPDRIAVVFEGEQLTYGELNERANRLAWTLRAEGVEADTLVGIMTDRSLEMIVGILAILKAGGAYVPIDPKYPEERIRYMLEDSGAKLLLTQSGQQAKAAEFHGKVLCLDEAWPYEGPAEDGANLEPVSTANNLAYLIYTSGTTGQPKGVMIEQRSVVNFTLSLFEPIYAAHPEYRNMAQLAPYVFDMSVKPIYGALLLGLTLHIVPEETRMDGDKLLKFFREHAIDITDATPTYLAILMQAASVNGGGEVGAKHYVIGGEALTTKVVKSFWSTFGEQVKLTNVYGPTECTVDSTIYEVDPQHIAELADTVPIGRPLPNQKIWILDGQQRLVPIGVAGELHISGAGVARGYNRRPELTAEKFVPNPYEAGGRMYKTGDLARWLPDGTIEYMGRIDHQVKIRGYRIELGEVEAQLMKMASVKEAVVTAWEDESGQKQLCAYFTAETELAPRELREPLAAELPGYMIPSYFIQLERMPLTANGKTDRKALPAPTESLRFNAKYVAPRTPLELQLAQIWQDVLGLERVGAHDNFFELGGHSIKVLQLVQKLYTQMGIELPLQRVFQVPVLEEMARELLTYRLKQDEGQGIVQLNRNGSLTVFCFPPAAGYGMVYYELAKRLENHCVLYGIDFMDNSPTYEDMLEQYVDRIVSIQEQQPYVFLGYSVGGCLAFEVAKVMEKRGCAVSDIIMLDSALRTHSADLAADILEEQVDELLENAADPYKQFLAVPQMRETIRNKMLAYLKYSNQLVNTGVVQANIHGLAAGGTEAGKASTGEKLMWSRGTATNYTEYEAIGNHQEVLEPGFIDENAETILQIVTEIVKRSMEAQAVYS</sequence>
<dbReference type="NCBIfam" id="NF003417">
    <property type="entry name" value="PRK04813.1"/>
    <property type="match status" value="2"/>
</dbReference>
<dbReference type="Gene3D" id="3.30.559.30">
    <property type="entry name" value="Nonribosomal peptide synthetase, condensation domain"/>
    <property type="match status" value="3"/>
</dbReference>
<dbReference type="SUPFAM" id="SSF47336">
    <property type="entry name" value="ACP-like"/>
    <property type="match status" value="2"/>
</dbReference>
<dbReference type="GO" id="GO:0017000">
    <property type="term" value="P:antibiotic biosynthetic process"/>
    <property type="evidence" value="ECO:0007669"/>
    <property type="project" value="UniProtKB-KW"/>
</dbReference>
<dbReference type="InterPro" id="IPR020802">
    <property type="entry name" value="TesA-like"/>
</dbReference>
<dbReference type="InterPro" id="IPR025110">
    <property type="entry name" value="AMP-bd_C"/>
</dbReference>
<dbReference type="NCBIfam" id="TIGR01720">
    <property type="entry name" value="NRPS-para261"/>
    <property type="match status" value="1"/>
</dbReference>
<dbReference type="InterPro" id="IPR045851">
    <property type="entry name" value="AMP-bd_C_sf"/>
</dbReference>
<dbReference type="Gene3D" id="3.40.50.980">
    <property type="match status" value="4"/>
</dbReference>
<dbReference type="OrthoDB" id="9765680at2"/>
<name>A0A161UC18_9BACL</name>
<dbReference type="FunFam" id="2.30.38.10:FF:000001">
    <property type="entry name" value="Non-ribosomal peptide synthetase PvdI"/>
    <property type="match status" value="2"/>
</dbReference>
<dbReference type="InterPro" id="IPR036736">
    <property type="entry name" value="ACP-like_sf"/>
</dbReference>
<dbReference type="CDD" id="cd19534">
    <property type="entry name" value="E_NRPS"/>
    <property type="match status" value="1"/>
</dbReference>
<dbReference type="GO" id="GO:0044550">
    <property type="term" value="P:secondary metabolite biosynthetic process"/>
    <property type="evidence" value="ECO:0007669"/>
    <property type="project" value="UniProtKB-ARBA"/>
</dbReference>
<dbReference type="PROSITE" id="PS50075">
    <property type="entry name" value="CARRIER"/>
    <property type="match status" value="2"/>
</dbReference>
<evidence type="ECO:0000256" key="1">
    <source>
        <dbReference type="ARBA" id="ARBA00001957"/>
    </source>
</evidence>
<dbReference type="InterPro" id="IPR010071">
    <property type="entry name" value="AA_adenyl_dom"/>
</dbReference>
<dbReference type="GO" id="GO:0016874">
    <property type="term" value="F:ligase activity"/>
    <property type="evidence" value="ECO:0007669"/>
    <property type="project" value="UniProtKB-KW"/>
</dbReference>
<dbReference type="Gene3D" id="3.30.300.30">
    <property type="match status" value="2"/>
</dbReference>
<evidence type="ECO:0000313" key="10">
    <source>
        <dbReference type="EMBL" id="KZE83983.1"/>
    </source>
</evidence>
<dbReference type="PROSITE" id="PS00455">
    <property type="entry name" value="AMP_BINDING"/>
    <property type="match status" value="2"/>
</dbReference>
<dbReference type="GO" id="GO:0008610">
    <property type="term" value="P:lipid biosynthetic process"/>
    <property type="evidence" value="ECO:0007669"/>
    <property type="project" value="UniProtKB-ARBA"/>
</dbReference>
<dbReference type="FunFam" id="1.10.1200.10:FF:000005">
    <property type="entry name" value="Nonribosomal peptide synthetase 1"/>
    <property type="match status" value="2"/>
</dbReference>
<keyword evidence="8" id="KW-0511">Multifunctional enzyme</keyword>
<dbReference type="Pfam" id="PF13193">
    <property type="entry name" value="AMP-binding_C"/>
    <property type="match status" value="2"/>
</dbReference>
<dbReference type="GO" id="GO:0031177">
    <property type="term" value="F:phosphopantetheine binding"/>
    <property type="evidence" value="ECO:0007669"/>
    <property type="project" value="InterPro"/>
</dbReference>
<dbReference type="FunFam" id="3.40.50.12780:FF:000012">
    <property type="entry name" value="Non-ribosomal peptide synthetase"/>
    <property type="match status" value="2"/>
</dbReference>
<dbReference type="InterPro" id="IPR001031">
    <property type="entry name" value="Thioesterase"/>
</dbReference>
<dbReference type="SUPFAM" id="SSF53474">
    <property type="entry name" value="alpha/beta-Hydrolases"/>
    <property type="match status" value="1"/>
</dbReference>
<dbReference type="FunFam" id="3.30.300.30:FF:000010">
    <property type="entry name" value="Enterobactin synthetase component F"/>
    <property type="match status" value="2"/>
</dbReference>
<gene>
    <name evidence="10" type="ORF">AV654_07275</name>
</gene>
<dbReference type="Gene3D" id="1.10.287.490">
    <property type="entry name" value="Helix hairpin bin"/>
    <property type="match status" value="1"/>
</dbReference>
<comment type="caution">
    <text evidence="10">The sequence shown here is derived from an EMBL/GenBank/DDBJ whole genome shotgun (WGS) entry which is preliminary data.</text>
</comment>
<dbReference type="SUPFAM" id="SSF56801">
    <property type="entry name" value="Acetyl-CoA synthetase-like"/>
    <property type="match status" value="2"/>
</dbReference>
<dbReference type="InterPro" id="IPR001242">
    <property type="entry name" value="Condensation_dom"/>
</dbReference>
<dbReference type="PANTHER" id="PTHR45527">
    <property type="entry name" value="NONRIBOSOMAL PEPTIDE SYNTHETASE"/>
    <property type="match status" value="1"/>
</dbReference>
<proteinExistence type="inferred from homology"/>
<dbReference type="NCBIfam" id="TIGR01733">
    <property type="entry name" value="AA-adenyl-dom"/>
    <property type="match status" value="2"/>
</dbReference>
<dbReference type="InterPro" id="IPR020806">
    <property type="entry name" value="PKS_PP-bd"/>
</dbReference>
<keyword evidence="3" id="KW-0596">Phosphopantetheine</keyword>